<feature type="compositionally biased region" description="Low complexity" evidence="1">
    <location>
        <begin position="247"/>
        <end position="263"/>
    </location>
</feature>
<evidence type="ECO:0000313" key="2">
    <source>
        <dbReference type="EMBL" id="TKC50421.1"/>
    </source>
</evidence>
<gene>
    <name evidence="2" type="ORF">EI555_013757</name>
</gene>
<proteinExistence type="predicted"/>
<dbReference type="EMBL" id="RWIC01000083">
    <property type="protein sequence ID" value="TKC50421.1"/>
    <property type="molecule type" value="Genomic_DNA"/>
</dbReference>
<feature type="compositionally biased region" description="Basic and acidic residues" evidence="1">
    <location>
        <begin position="367"/>
        <end position="377"/>
    </location>
</feature>
<dbReference type="Proteomes" id="UP000308365">
    <property type="component" value="Unassembled WGS sequence"/>
</dbReference>
<organism evidence="2 3">
    <name type="scientific">Monodon monoceros</name>
    <name type="common">Narwhal</name>
    <name type="synonym">Ceratodon monodon</name>
    <dbReference type="NCBI Taxonomy" id="40151"/>
    <lineage>
        <taxon>Eukaryota</taxon>
        <taxon>Metazoa</taxon>
        <taxon>Chordata</taxon>
        <taxon>Craniata</taxon>
        <taxon>Vertebrata</taxon>
        <taxon>Euteleostomi</taxon>
        <taxon>Mammalia</taxon>
        <taxon>Eutheria</taxon>
        <taxon>Laurasiatheria</taxon>
        <taxon>Artiodactyla</taxon>
        <taxon>Whippomorpha</taxon>
        <taxon>Cetacea</taxon>
        <taxon>Odontoceti</taxon>
        <taxon>Monodontidae</taxon>
        <taxon>Monodon</taxon>
    </lineage>
</organism>
<protein>
    <submittedName>
        <fullName evidence="2">Uncharacterized protein</fullName>
    </submittedName>
</protein>
<sequence length="507" mass="54076">MELARLVWLRHDPWRDEMRVETQELGEEGGKLRAPGRHRLPSPTPSRRRDLSFPLRVRILGDIINGDCRNRYRGIRGRGPTGPLLEGDSAGGSMVAGEPNARVGNEAGSTLKSRIGGCRGARHLQGALLPRGSARAAARRLPCGSRAAVPGGGGDAGGGRERVQPLEEMWRGVLPCPHRLPSCLPAPPLRDPGRASQTLCSRGWELLGGGSPGKRFPLRHSEGRGLSPRPPPQPSPAESPWPPGPSPHRSASFSTRSPPSSRSQAFAVCLPASLPTSPPLRGLREEGGRGRREEEEKPRCHRGTENPRGHFQAASPGTRRRGRGFPAPPQGGGPAPAGKPPGQRPRRAARGPAGAQHSPPLQPGDSPARRGLKDCRCRPAPRPGSRSPAAEPFTSSALGMRLRLPRAPHARDRRGGSARARVQNRCPLPPEIGRPGTISRDPGPHWLVESRASSPLGSGFPGTHPVPTPESWRPARDARRPGGRLAKFRVPLQETGSCVPGSGKPVV</sequence>
<accession>A0A4U1FK63</accession>
<feature type="compositionally biased region" description="Pro residues" evidence="1">
    <location>
        <begin position="228"/>
        <end position="246"/>
    </location>
</feature>
<feature type="compositionally biased region" description="Basic and acidic residues" evidence="1">
    <location>
        <begin position="282"/>
        <end position="308"/>
    </location>
</feature>
<evidence type="ECO:0000256" key="1">
    <source>
        <dbReference type="SAM" id="MobiDB-lite"/>
    </source>
</evidence>
<feature type="region of interest" description="Disordered" evidence="1">
    <location>
        <begin position="206"/>
        <end position="486"/>
    </location>
</feature>
<feature type="compositionally biased region" description="Pro residues" evidence="1">
    <location>
        <begin position="326"/>
        <end position="343"/>
    </location>
</feature>
<reference evidence="3" key="1">
    <citation type="journal article" date="2019" name="IScience">
        <title>Narwhal Genome Reveals Long-Term Low Genetic Diversity despite Current Large Abundance Size.</title>
        <authorList>
            <person name="Westbury M.V."/>
            <person name="Petersen B."/>
            <person name="Garde E."/>
            <person name="Heide-Jorgensen M.P."/>
            <person name="Lorenzen E.D."/>
        </authorList>
    </citation>
    <scope>NUCLEOTIDE SEQUENCE [LARGE SCALE GENOMIC DNA]</scope>
</reference>
<evidence type="ECO:0000313" key="3">
    <source>
        <dbReference type="Proteomes" id="UP000308365"/>
    </source>
</evidence>
<feature type="region of interest" description="Disordered" evidence="1">
    <location>
        <begin position="22"/>
        <end position="49"/>
    </location>
</feature>
<dbReference type="AlphaFoldDB" id="A0A4U1FK63"/>
<name>A0A4U1FK63_MONMO</name>
<comment type="caution">
    <text evidence="2">The sequence shown here is derived from an EMBL/GenBank/DDBJ whole genome shotgun (WGS) entry which is preliminary data.</text>
</comment>